<protein>
    <recommendedName>
        <fullName evidence="5">Lebercilin domain-containing protein</fullName>
    </recommendedName>
</protein>
<sequence length="323" mass="38073">MLKSVQEFTKNFFYEKPEDENTRPIKYEPYRSRRPRNMASKYYRISSHARRNRPTRYENSTRTNRAASTTPQTLSWKLPERPSTGILHRCMKKLPGIKSYIHSVFSNDSDTINHLQKSCEDITLQIRNDDRGRYNEDARLRRRIQQSKAFKTKLHELKYDKEQLEKLRRARKMAPNGLIADELSPKSIENDRIYLLKNENRLLKRDLESTKNELDITKKRLDFTLGKNAKYAQEISDLKLQLNDYKLMKLAVESSQKAEKANDIFARQPNLHNDKLDDDFPFDAKAGTLHRENRPAKENFDNLSPISVDYSRYSDSPDVIGRI</sequence>
<gene>
    <name evidence="3" type="ORF">DAKH74_023090</name>
</gene>
<proteinExistence type="predicted"/>
<evidence type="ECO:0000313" key="4">
    <source>
        <dbReference type="Proteomes" id="UP001377567"/>
    </source>
</evidence>
<dbReference type="Proteomes" id="UP001377567">
    <property type="component" value="Unassembled WGS sequence"/>
</dbReference>
<dbReference type="InterPro" id="IPR013743">
    <property type="entry name" value="NBP1/CSA1"/>
</dbReference>
<feature type="region of interest" description="Disordered" evidence="2">
    <location>
        <begin position="27"/>
        <end position="72"/>
    </location>
</feature>
<comment type="caution">
    <text evidence="3">The sequence shown here is derived from an EMBL/GenBank/DDBJ whole genome shotgun (WGS) entry which is preliminary data.</text>
</comment>
<dbReference type="Pfam" id="PF08537">
    <property type="entry name" value="NBP1"/>
    <property type="match status" value="1"/>
</dbReference>
<dbReference type="AlphaFoldDB" id="A0AAV5RYK2"/>
<evidence type="ECO:0000256" key="2">
    <source>
        <dbReference type="SAM" id="MobiDB-lite"/>
    </source>
</evidence>
<feature type="coiled-coil region" evidence="1">
    <location>
        <begin position="193"/>
        <end position="248"/>
    </location>
</feature>
<dbReference type="EMBL" id="BTGD01000005">
    <property type="protein sequence ID" value="GMM55693.1"/>
    <property type="molecule type" value="Genomic_DNA"/>
</dbReference>
<reference evidence="3 4" key="1">
    <citation type="journal article" date="2023" name="Elife">
        <title>Identification of key yeast species and microbe-microbe interactions impacting larval growth of Drosophila in the wild.</title>
        <authorList>
            <person name="Mure A."/>
            <person name="Sugiura Y."/>
            <person name="Maeda R."/>
            <person name="Honda K."/>
            <person name="Sakurai N."/>
            <person name="Takahashi Y."/>
            <person name="Watada M."/>
            <person name="Katoh T."/>
            <person name="Gotoh A."/>
            <person name="Gotoh Y."/>
            <person name="Taniguchi I."/>
            <person name="Nakamura K."/>
            <person name="Hayashi T."/>
            <person name="Katayama T."/>
            <person name="Uemura T."/>
            <person name="Hattori Y."/>
        </authorList>
    </citation>
    <scope>NUCLEOTIDE SEQUENCE [LARGE SCALE GENOMIC DNA]</scope>
    <source>
        <strain evidence="3 4">KH-74</strain>
    </source>
</reference>
<evidence type="ECO:0000256" key="1">
    <source>
        <dbReference type="SAM" id="Coils"/>
    </source>
</evidence>
<evidence type="ECO:0000313" key="3">
    <source>
        <dbReference type="EMBL" id="GMM55693.1"/>
    </source>
</evidence>
<feature type="compositionally biased region" description="Polar residues" evidence="2">
    <location>
        <begin position="57"/>
        <end position="72"/>
    </location>
</feature>
<keyword evidence="1" id="KW-0175">Coiled coil</keyword>
<keyword evidence="4" id="KW-1185">Reference proteome</keyword>
<organism evidence="3 4">
    <name type="scientific">Maudiozyma humilis</name>
    <name type="common">Sour dough yeast</name>
    <name type="synonym">Kazachstania humilis</name>
    <dbReference type="NCBI Taxonomy" id="51915"/>
    <lineage>
        <taxon>Eukaryota</taxon>
        <taxon>Fungi</taxon>
        <taxon>Dikarya</taxon>
        <taxon>Ascomycota</taxon>
        <taxon>Saccharomycotina</taxon>
        <taxon>Saccharomycetes</taxon>
        <taxon>Saccharomycetales</taxon>
        <taxon>Saccharomycetaceae</taxon>
        <taxon>Maudiozyma</taxon>
    </lineage>
</organism>
<name>A0AAV5RYK2_MAUHU</name>
<accession>A0AAV5RYK2</accession>
<evidence type="ECO:0008006" key="5">
    <source>
        <dbReference type="Google" id="ProtNLM"/>
    </source>
</evidence>